<evidence type="ECO:0008006" key="3">
    <source>
        <dbReference type="Google" id="ProtNLM"/>
    </source>
</evidence>
<protein>
    <recommendedName>
        <fullName evidence="3">DUF3841 domain-containing protein</fullName>
    </recommendedName>
</protein>
<organism evidence="1 2">
    <name type="scientific">Aureimonas altamirensis DSM 21988</name>
    <dbReference type="NCBI Taxonomy" id="1121026"/>
    <lineage>
        <taxon>Bacteria</taxon>
        <taxon>Pseudomonadati</taxon>
        <taxon>Pseudomonadota</taxon>
        <taxon>Alphaproteobacteria</taxon>
        <taxon>Hyphomicrobiales</taxon>
        <taxon>Aurantimonadaceae</taxon>
        <taxon>Aureimonas</taxon>
    </lineage>
</organism>
<dbReference type="Pfam" id="PF12952">
    <property type="entry name" value="DUF3841"/>
    <property type="match status" value="1"/>
</dbReference>
<gene>
    <name evidence="1" type="ORF">SAMN02745911_0718</name>
</gene>
<sequence>MRIHVIMCEKGRDFMKREGRFIGRPDLIDFPDFKPAYEWLADRMEERIGPPPDGVPRWPVWAWRLWRKGPKPRMDDKDFRHLRDHVLVSLEVPDETVVLSDFGAWHACLNDWCLADERARDRGMAEDEAFEADLTAAGIRMCDRPYPEPFRSRVRNSWQRIFNVAGSDDIQATAWFFDERHVVDENWFEYR</sequence>
<keyword evidence="2" id="KW-1185">Reference proteome</keyword>
<dbReference type="EMBL" id="FQZC01000001">
    <property type="protein sequence ID" value="SHI63647.1"/>
    <property type="molecule type" value="Genomic_DNA"/>
</dbReference>
<dbReference type="Proteomes" id="UP000184290">
    <property type="component" value="Unassembled WGS sequence"/>
</dbReference>
<comment type="caution">
    <text evidence="1">The sequence shown here is derived from an EMBL/GenBank/DDBJ whole genome shotgun (WGS) entry which is preliminary data.</text>
</comment>
<dbReference type="RefSeq" id="WP_082646759.1">
    <property type="nucleotide sequence ID" value="NZ_FQZC01000001.1"/>
</dbReference>
<name>A0ABY1I5Z3_9HYPH</name>
<proteinExistence type="predicted"/>
<evidence type="ECO:0000313" key="2">
    <source>
        <dbReference type="Proteomes" id="UP000184290"/>
    </source>
</evidence>
<dbReference type="InterPro" id="IPR024211">
    <property type="entry name" value="DUF3841"/>
</dbReference>
<evidence type="ECO:0000313" key="1">
    <source>
        <dbReference type="EMBL" id="SHI63647.1"/>
    </source>
</evidence>
<accession>A0ABY1I5Z3</accession>
<reference evidence="1 2" key="1">
    <citation type="submission" date="2016-11" db="EMBL/GenBank/DDBJ databases">
        <authorList>
            <person name="Varghese N."/>
            <person name="Submissions S."/>
        </authorList>
    </citation>
    <scope>NUCLEOTIDE SEQUENCE [LARGE SCALE GENOMIC DNA]</scope>
    <source>
        <strain evidence="1 2">DSM 21988</strain>
    </source>
</reference>